<gene>
    <name evidence="8" type="ORF">GS424_013000</name>
</gene>
<dbReference type="Proteomes" id="UP000478463">
    <property type="component" value="Chromosome"/>
</dbReference>
<accession>A0A6L7IV91</accession>
<evidence type="ECO:0000256" key="2">
    <source>
        <dbReference type="ARBA" id="ARBA00004236"/>
    </source>
</evidence>
<comment type="catalytic activity">
    <reaction evidence="1">
        <text>ATP + protein L-histidine = ADP + protein N-phospho-L-histidine.</text>
        <dbReference type="EC" id="2.7.13.3"/>
    </reaction>
</comment>
<dbReference type="InterPro" id="IPR036097">
    <property type="entry name" value="HisK_dim/P_sf"/>
</dbReference>
<evidence type="ECO:0000256" key="4">
    <source>
        <dbReference type="ARBA" id="ARBA00022679"/>
    </source>
</evidence>
<evidence type="ECO:0000313" key="8">
    <source>
        <dbReference type="EMBL" id="QOS67430.1"/>
    </source>
</evidence>
<dbReference type="Gene3D" id="1.10.287.130">
    <property type="match status" value="1"/>
</dbReference>
<dbReference type="EMBL" id="CP063310">
    <property type="protein sequence ID" value="QOS67430.1"/>
    <property type="molecule type" value="Genomic_DNA"/>
</dbReference>
<dbReference type="InterPro" id="IPR005467">
    <property type="entry name" value="His_kinase_dom"/>
</dbReference>
<dbReference type="SMART" id="SM00388">
    <property type="entry name" value="HisKA"/>
    <property type="match status" value="1"/>
</dbReference>
<dbReference type="PROSITE" id="PS50109">
    <property type="entry name" value="HIS_KIN"/>
    <property type="match status" value="1"/>
</dbReference>
<reference evidence="8" key="1">
    <citation type="submission" date="2020-10" db="EMBL/GenBank/DDBJ databases">
        <title>Eggerthella sp. nov., isolated from human feces.</title>
        <authorList>
            <person name="Yajun G."/>
        </authorList>
    </citation>
    <scope>NUCLEOTIDE SEQUENCE [LARGE SCALE GENOMIC DNA]</scope>
    <source>
        <strain evidence="8 9">HF-1101</strain>
    </source>
</reference>
<evidence type="ECO:0000256" key="5">
    <source>
        <dbReference type="ARBA" id="ARBA00022777"/>
    </source>
</evidence>
<proteinExistence type="predicted"/>
<feature type="domain" description="Histidine kinase" evidence="7">
    <location>
        <begin position="93"/>
        <end position="308"/>
    </location>
</feature>
<dbReference type="InterPro" id="IPR003594">
    <property type="entry name" value="HATPase_dom"/>
</dbReference>
<dbReference type="InterPro" id="IPR036890">
    <property type="entry name" value="HATPase_C_sf"/>
</dbReference>
<dbReference type="InterPro" id="IPR003661">
    <property type="entry name" value="HisK_dim/P_dom"/>
</dbReference>
<evidence type="ECO:0000313" key="9">
    <source>
        <dbReference type="Proteomes" id="UP000478463"/>
    </source>
</evidence>
<keyword evidence="4" id="KW-0808">Transferase</keyword>
<dbReference type="RefSeq" id="WP_160942634.1">
    <property type="nucleotide sequence ID" value="NZ_CP063310.1"/>
</dbReference>
<dbReference type="Gene3D" id="3.30.565.10">
    <property type="entry name" value="Histidine kinase-like ATPase, C-terminal domain"/>
    <property type="match status" value="1"/>
</dbReference>
<organism evidence="8">
    <name type="scientific">Eggerthella guodeyinii</name>
    <dbReference type="NCBI Taxonomy" id="2690837"/>
    <lineage>
        <taxon>Bacteria</taxon>
        <taxon>Bacillati</taxon>
        <taxon>Actinomycetota</taxon>
        <taxon>Coriobacteriia</taxon>
        <taxon>Eggerthellales</taxon>
        <taxon>Eggerthellaceae</taxon>
        <taxon>Eggerthella</taxon>
    </lineage>
</organism>
<dbReference type="KEGG" id="egd:GS424_013000"/>
<dbReference type="SUPFAM" id="SSF55874">
    <property type="entry name" value="ATPase domain of HSP90 chaperone/DNA topoisomerase II/histidine kinase"/>
    <property type="match status" value="1"/>
</dbReference>
<comment type="subcellular location">
    <subcellularLocation>
        <location evidence="2">Cell membrane</location>
    </subcellularLocation>
</comment>
<dbReference type="CDD" id="cd00082">
    <property type="entry name" value="HisKA"/>
    <property type="match status" value="1"/>
</dbReference>
<evidence type="ECO:0000256" key="6">
    <source>
        <dbReference type="ARBA" id="ARBA00039401"/>
    </source>
</evidence>
<dbReference type="GO" id="GO:0030295">
    <property type="term" value="F:protein kinase activator activity"/>
    <property type="evidence" value="ECO:0007669"/>
    <property type="project" value="TreeGrafter"/>
</dbReference>
<dbReference type="GO" id="GO:0000156">
    <property type="term" value="F:phosphorelay response regulator activity"/>
    <property type="evidence" value="ECO:0007669"/>
    <property type="project" value="TreeGrafter"/>
</dbReference>
<dbReference type="GO" id="GO:0007234">
    <property type="term" value="P:osmosensory signaling via phosphorelay pathway"/>
    <property type="evidence" value="ECO:0007669"/>
    <property type="project" value="TreeGrafter"/>
</dbReference>
<dbReference type="CDD" id="cd00075">
    <property type="entry name" value="HATPase"/>
    <property type="match status" value="1"/>
</dbReference>
<evidence type="ECO:0000259" key="7">
    <source>
        <dbReference type="PROSITE" id="PS50109"/>
    </source>
</evidence>
<dbReference type="InterPro" id="IPR008358">
    <property type="entry name" value="Sig_transdc_His_kin/Pase_MprB"/>
</dbReference>
<dbReference type="InterPro" id="IPR050351">
    <property type="entry name" value="BphY/WalK/GraS-like"/>
</dbReference>
<sequence length="315" mass="34506">MTVVLGVLAAVASACAAYFGARYLLLKRSLRQVNRDLSEIVERLEDNRIVKLPVPDAELEALLGTVNRALEGIRRQAVAYARHEAELKTQVECISHDLRTPLTAILGYLALVDEDGMDAETRASLATVRRKADALQRLVAQFYELSQARSEDAPFERGAVEVGRLLRESVAGRYRLFEERGLEVRLSAPDRPVTVQGDANALERVVENLVHNAGKYARTTFDVEVIEGPGSVRVVFSNDVDALPPGDAERLFEPFYTADAARSDASSGLGLAIARSLASRMGGTLDARLERAGDASWLRFDLRLDAAEPDLGARF</sequence>
<dbReference type="Pfam" id="PF02518">
    <property type="entry name" value="HATPase_c"/>
    <property type="match status" value="1"/>
</dbReference>
<protein>
    <recommendedName>
        <fullName evidence="6">Sensor-like histidine kinase SenX3</fullName>
        <ecNumber evidence="3">2.7.13.3</ecNumber>
    </recommendedName>
</protein>
<dbReference type="AlphaFoldDB" id="A0A6L7IV91"/>
<dbReference type="PRINTS" id="PR01780">
    <property type="entry name" value="LANTIREGPROT"/>
</dbReference>
<dbReference type="GO" id="GO:0000155">
    <property type="term" value="F:phosphorelay sensor kinase activity"/>
    <property type="evidence" value="ECO:0007669"/>
    <property type="project" value="InterPro"/>
</dbReference>
<evidence type="ECO:0000256" key="1">
    <source>
        <dbReference type="ARBA" id="ARBA00000085"/>
    </source>
</evidence>
<dbReference type="SUPFAM" id="SSF47384">
    <property type="entry name" value="Homodimeric domain of signal transducing histidine kinase"/>
    <property type="match status" value="1"/>
</dbReference>
<name>A0A6L7IV91_9ACTN</name>
<dbReference type="EC" id="2.7.13.3" evidence="3"/>
<keyword evidence="5 8" id="KW-0418">Kinase</keyword>
<dbReference type="Pfam" id="PF00512">
    <property type="entry name" value="HisKA"/>
    <property type="match status" value="1"/>
</dbReference>
<dbReference type="SMART" id="SM00387">
    <property type="entry name" value="HATPase_c"/>
    <property type="match status" value="1"/>
</dbReference>
<dbReference type="GO" id="GO:0005886">
    <property type="term" value="C:plasma membrane"/>
    <property type="evidence" value="ECO:0007669"/>
    <property type="project" value="UniProtKB-SubCell"/>
</dbReference>
<dbReference type="PANTHER" id="PTHR42878:SF12">
    <property type="entry name" value="SENSOR HISTIDINE KINASE YCBM"/>
    <property type="match status" value="1"/>
</dbReference>
<dbReference type="PANTHER" id="PTHR42878">
    <property type="entry name" value="TWO-COMPONENT HISTIDINE KINASE"/>
    <property type="match status" value="1"/>
</dbReference>
<evidence type="ECO:0000256" key="3">
    <source>
        <dbReference type="ARBA" id="ARBA00012438"/>
    </source>
</evidence>